<dbReference type="InterPro" id="IPR013783">
    <property type="entry name" value="Ig-like_fold"/>
</dbReference>
<dbReference type="OrthoDB" id="2130750at2759"/>
<dbReference type="Pfam" id="PF01302">
    <property type="entry name" value="CAP_GLY"/>
    <property type="match status" value="1"/>
</dbReference>
<dbReference type="InterPro" id="IPR014756">
    <property type="entry name" value="Ig_E-set"/>
</dbReference>
<comment type="caution">
    <text evidence="5">The sequence shown here is derived from an EMBL/GenBank/DDBJ whole genome shotgun (WGS) entry which is preliminary data.</text>
</comment>
<dbReference type="SMART" id="SM01052">
    <property type="entry name" value="CAP_GLY"/>
    <property type="match status" value="1"/>
</dbReference>
<feature type="region of interest" description="Disordered" evidence="3">
    <location>
        <begin position="106"/>
        <end position="150"/>
    </location>
</feature>
<organism evidence="5 6">
    <name type="scientific">Chrysochromulina tobinii</name>
    <dbReference type="NCBI Taxonomy" id="1460289"/>
    <lineage>
        <taxon>Eukaryota</taxon>
        <taxon>Haptista</taxon>
        <taxon>Haptophyta</taxon>
        <taxon>Prymnesiophyceae</taxon>
        <taxon>Prymnesiales</taxon>
        <taxon>Chrysochromulinaceae</taxon>
        <taxon>Chrysochromulina</taxon>
    </lineage>
</organism>
<evidence type="ECO:0000256" key="2">
    <source>
        <dbReference type="PROSITE-ProRule" id="PRU00087"/>
    </source>
</evidence>
<dbReference type="InterPro" id="IPR001298">
    <property type="entry name" value="Filamin/ABP280_rpt"/>
</dbReference>
<dbReference type="PANTHER" id="PTHR38537:SF8">
    <property type="entry name" value="FILAMIN-A"/>
    <property type="match status" value="1"/>
</dbReference>
<evidence type="ECO:0000256" key="1">
    <source>
        <dbReference type="ARBA" id="ARBA00022737"/>
    </source>
</evidence>
<evidence type="ECO:0000313" key="5">
    <source>
        <dbReference type="EMBL" id="KOO30514.1"/>
    </source>
</evidence>
<proteinExistence type="predicted"/>
<gene>
    <name evidence="5" type="ORF">Ctob_013439</name>
</gene>
<feature type="repeat" description="Filamin" evidence="2">
    <location>
        <begin position="608"/>
        <end position="655"/>
    </location>
</feature>
<name>A0A0M0JVG5_9EUKA</name>
<dbReference type="GO" id="GO:0051015">
    <property type="term" value="F:actin filament binding"/>
    <property type="evidence" value="ECO:0007669"/>
    <property type="project" value="InterPro"/>
</dbReference>
<feature type="repeat" description="Filamin" evidence="2">
    <location>
        <begin position="657"/>
        <end position="827"/>
    </location>
</feature>
<accession>A0A0M0JVG5</accession>
<protein>
    <submittedName>
        <fullName evidence="5">Tubulin folding cofactor b</fullName>
    </submittedName>
</protein>
<dbReference type="SMART" id="SM00557">
    <property type="entry name" value="IG_FLMN"/>
    <property type="match status" value="4"/>
</dbReference>
<dbReference type="Proteomes" id="UP000037460">
    <property type="component" value="Unassembled WGS sequence"/>
</dbReference>
<feature type="compositionally biased region" description="Low complexity" evidence="3">
    <location>
        <begin position="736"/>
        <end position="747"/>
    </location>
</feature>
<feature type="compositionally biased region" description="Basic and acidic residues" evidence="3">
    <location>
        <begin position="139"/>
        <end position="150"/>
    </location>
</feature>
<feature type="compositionally biased region" description="Low complexity" evidence="3">
    <location>
        <begin position="308"/>
        <end position="350"/>
    </location>
</feature>
<dbReference type="Gene3D" id="2.60.40.10">
    <property type="entry name" value="Immunoglobulins"/>
    <property type="match status" value="5"/>
</dbReference>
<dbReference type="InterPro" id="IPR036859">
    <property type="entry name" value="CAP-Gly_dom_sf"/>
</dbReference>
<feature type="region of interest" description="Disordered" evidence="3">
    <location>
        <begin position="1042"/>
        <end position="1087"/>
    </location>
</feature>
<dbReference type="InterPro" id="IPR000938">
    <property type="entry name" value="CAP-Gly_domain"/>
</dbReference>
<reference evidence="6" key="1">
    <citation type="journal article" date="2015" name="PLoS Genet.">
        <title>Genome Sequence and Transcriptome Analyses of Chrysochromulina tobin: Metabolic Tools for Enhanced Algal Fitness in the Prominent Order Prymnesiales (Haptophyceae).</title>
        <authorList>
            <person name="Hovde B.T."/>
            <person name="Deodato C.R."/>
            <person name="Hunsperger H.M."/>
            <person name="Ryken S.A."/>
            <person name="Yost W."/>
            <person name="Jha R.K."/>
            <person name="Patterson J."/>
            <person name="Monnat R.J. Jr."/>
            <person name="Barlow S.B."/>
            <person name="Starkenburg S.R."/>
            <person name="Cattolico R.A."/>
        </authorList>
    </citation>
    <scope>NUCLEOTIDE SEQUENCE</scope>
    <source>
        <strain evidence="6">CCMP291</strain>
    </source>
</reference>
<dbReference type="PROSITE" id="PS50245">
    <property type="entry name" value="CAP_GLY_2"/>
    <property type="match status" value="1"/>
</dbReference>
<feature type="compositionally biased region" description="Basic and acidic residues" evidence="3">
    <location>
        <begin position="106"/>
        <end position="128"/>
    </location>
</feature>
<keyword evidence="1" id="KW-0677">Repeat</keyword>
<dbReference type="Gene3D" id="2.30.30.190">
    <property type="entry name" value="CAP Gly-rich-like domain"/>
    <property type="match status" value="1"/>
</dbReference>
<dbReference type="AlphaFoldDB" id="A0A0M0JVG5"/>
<feature type="region of interest" description="Disordered" evidence="3">
    <location>
        <begin position="720"/>
        <end position="747"/>
    </location>
</feature>
<dbReference type="Pfam" id="PF00630">
    <property type="entry name" value="Filamin"/>
    <property type="match status" value="2"/>
</dbReference>
<evidence type="ECO:0000259" key="4">
    <source>
        <dbReference type="PROSITE" id="PS50245"/>
    </source>
</evidence>
<dbReference type="PANTHER" id="PTHR38537">
    <property type="entry name" value="JITTERBUG, ISOFORM N"/>
    <property type="match status" value="1"/>
</dbReference>
<keyword evidence="6" id="KW-1185">Reference proteome</keyword>
<dbReference type="SUPFAM" id="SSF74924">
    <property type="entry name" value="Cap-Gly domain"/>
    <property type="match status" value="1"/>
</dbReference>
<dbReference type="GO" id="GO:0030036">
    <property type="term" value="P:actin cytoskeleton organization"/>
    <property type="evidence" value="ECO:0007669"/>
    <property type="project" value="InterPro"/>
</dbReference>
<feature type="repeat" description="Filamin" evidence="2">
    <location>
        <begin position="127"/>
        <end position="233"/>
    </location>
</feature>
<dbReference type="PROSITE" id="PS50194">
    <property type="entry name" value="FILAMIN_REPEAT"/>
    <property type="match status" value="5"/>
</dbReference>
<dbReference type="InterPro" id="IPR017868">
    <property type="entry name" value="Filamin/ABP280_repeat-like"/>
</dbReference>
<sequence>MADEEEREPIVVDPVHYLVPDLQPGDRCCIQPGDRSGKVMFVGPVAGMPGGYWVGVQYDDKVGKNDGCFTNQAGEKRRFFTCPPGHGGFLRATKVTTLIKKKQEMVVKEEEVKTKGAKDKGGKDKGGKDSPTPAADATAKGDKKAKDKDHPFMITAFDGTNTRREEGGDNFQVIMRGEAGKTQSQPALQRCKITDRRDGSYMVEYRPYMTGTYSIDVRLEDESIKGSPFFVTVITLRPDASHCQVRGSALHSAVARTSVKFEVHFADAMGSPAHAEDLDVWVEPMGWTPEMPVTDRLGGGEAAAAAAAEAASKAAHKAPAPGEKEAAIAAAPGGRASPSAPAGRPASPTAKGADAASAAPTGRASPTGAPPAKGTGSAPPIEEGAAESSEVKQEGPYRKLDAPLRQRHLQLWATRQAADKWLARRAAESAFRSSGFGSGDGGGEGGKKKMIKIDQVMPSFAHELAGDQNKHGFAFGGVDPGTLHAHGKLVKVHHVSYSVGLAGKYWLHVGLRNQGCPLPGSPFSLTVIPGAAYAASTRLPPESLNLKGSADEAWQAGTILRTADMLGNTCIQGGANITLTLSKRFMLQAHGGAPQEEDTRRKDALAGGAPVLCRVTDNQDGSYALDWKSTLAGSFPLDVMVDGAHVSGSPITVNVRAAKPDVNRFVASGAGLSKAVAGVEAPIRIRVADRFDNSAEVGTNAGTTTFGLYLTSLAGGGGGAGSKKHAKDGNTKEAKPAAAKDAAKQEAPVKGGKANFAALDGGGRGVRKTISDSMESIPFEGAWVGGGCYELRYMPQIAGPQELHVWCEVGQSEGREPLPGSPFSVSVGEGGPSPVGSYVREAEASKQGGGIVAGEHVILRPMVHDQFGNATAAPEGSLTAVLDSPGNHGEKLDAPKLRSGVGTYELILEPLKSGDHLVHILLYGVEITGSPVSFKVLAAQPNAQKCYLSRPPDAEPTLINQMCDVKLTTHDKYGNQLERGGVRVDAKAAGIAVSTCTVVDHKNGTYTISLTAGAPGEVKVTCRVDSVDIKTLSVFFVREKEKKKAAGAKKAEEVPAVPAVSKADDDESESASGTPKKGKKGKKGKKA</sequence>
<feature type="repeat" description="Filamin" evidence="2">
    <location>
        <begin position="495"/>
        <end position="527"/>
    </location>
</feature>
<evidence type="ECO:0000313" key="6">
    <source>
        <dbReference type="Proteomes" id="UP000037460"/>
    </source>
</evidence>
<evidence type="ECO:0000256" key="3">
    <source>
        <dbReference type="SAM" id="MobiDB-lite"/>
    </source>
</evidence>
<dbReference type="SUPFAM" id="SSF81296">
    <property type="entry name" value="E set domains"/>
    <property type="match status" value="6"/>
</dbReference>
<feature type="region of interest" description="Disordered" evidence="3">
    <location>
        <begin position="308"/>
        <end position="397"/>
    </location>
</feature>
<feature type="repeat" description="Filamin" evidence="2">
    <location>
        <begin position="869"/>
        <end position="936"/>
    </location>
</feature>
<dbReference type="EMBL" id="JWZX01002207">
    <property type="protein sequence ID" value="KOO30514.1"/>
    <property type="molecule type" value="Genomic_DNA"/>
</dbReference>
<feature type="domain" description="CAP-Gly" evidence="4">
    <location>
        <begin position="51"/>
        <end position="91"/>
    </location>
</feature>
<feature type="compositionally biased region" description="Basic and acidic residues" evidence="3">
    <location>
        <begin position="1042"/>
        <end position="1053"/>
    </location>
</feature>
<feature type="compositionally biased region" description="Basic residues" evidence="3">
    <location>
        <begin position="1076"/>
        <end position="1087"/>
    </location>
</feature>
<dbReference type="InterPro" id="IPR044801">
    <property type="entry name" value="Filamin"/>
</dbReference>